<dbReference type="InterPro" id="IPR042121">
    <property type="entry name" value="MutL_C_regsub"/>
</dbReference>
<feature type="domain" description="MutL C-terminal dimerisation" evidence="6">
    <location>
        <begin position="470"/>
        <end position="612"/>
    </location>
</feature>
<dbReference type="InterPro" id="IPR037198">
    <property type="entry name" value="MutL_C_sf"/>
</dbReference>
<feature type="region of interest" description="Disordered" evidence="5">
    <location>
        <begin position="443"/>
        <end position="462"/>
    </location>
</feature>
<feature type="compositionally biased region" description="Polar residues" evidence="5">
    <location>
        <begin position="345"/>
        <end position="361"/>
    </location>
</feature>
<feature type="region of interest" description="Disordered" evidence="5">
    <location>
        <begin position="336"/>
        <end position="363"/>
    </location>
</feature>
<dbReference type="InterPro" id="IPR020667">
    <property type="entry name" value="DNA_mismatch_repair_MutL"/>
</dbReference>
<accession>A0A927HC78</accession>
<dbReference type="InterPro" id="IPR020568">
    <property type="entry name" value="Ribosomal_Su5_D2-typ_SF"/>
</dbReference>
<keyword evidence="8" id="KW-0255">Endonuclease</keyword>
<evidence type="ECO:0000256" key="5">
    <source>
        <dbReference type="SAM" id="MobiDB-lite"/>
    </source>
</evidence>
<dbReference type="GO" id="GO:0006298">
    <property type="term" value="P:mismatch repair"/>
    <property type="evidence" value="ECO:0007669"/>
    <property type="project" value="UniProtKB-UniRule"/>
</dbReference>
<dbReference type="GO" id="GO:0030983">
    <property type="term" value="F:mismatched DNA binding"/>
    <property type="evidence" value="ECO:0007669"/>
    <property type="project" value="InterPro"/>
</dbReference>
<dbReference type="AlphaFoldDB" id="A0A927HC78"/>
<dbReference type="CDD" id="cd16926">
    <property type="entry name" value="HATPase_MutL-MLH-PMS-like"/>
    <property type="match status" value="1"/>
</dbReference>
<evidence type="ECO:0000256" key="3">
    <source>
        <dbReference type="ARBA" id="ARBA00023204"/>
    </source>
</evidence>
<dbReference type="GO" id="GO:0032300">
    <property type="term" value="C:mismatch repair complex"/>
    <property type="evidence" value="ECO:0007669"/>
    <property type="project" value="InterPro"/>
</dbReference>
<dbReference type="FunFam" id="3.30.1370.100:FF:000004">
    <property type="entry name" value="DNA mismatch repair endonuclease MutL"/>
    <property type="match status" value="1"/>
</dbReference>
<comment type="function">
    <text evidence="4">This protein is involved in the repair of mismatches in DNA. It is required for dam-dependent methyl-directed DNA mismatch repair. May act as a 'molecular matchmaker', a protein that promotes the formation of a stable complex between two or more DNA-binding proteins in an ATP-dependent manner without itself being part of a final effector complex.</text>
</comment>
<keyword evidence="2 4" id="KW-0227">DNA damage</keyword>
<dbReference type="SUPFAM" id="SSF55874">
    <property type="entry name" value="ATPase domain of HSP90 chaperone/DNA topoisomerase II/histidine kinase"/>
    <property type="match status" value="1"/>
</dbReference>
<reference evidence="8" key="1">
    <citation type="submission" date="2020-09" db="EMBL/GenBank/DDBJ databases">
        <title>Bacillus faecalis sp. nov., a moderately halophilic bacterium isolated from cow faeces.</title>
        <authorList>
            <person name="Jiang L."/>
            <person name="Lee J."/>
        </authorList>
    </citation>
    <scope>NUCLEOTIDE SEQUENCE</scope>
    <source>
        <strain evidence="8">AGMB 02131</strain>
    </source>
</reference>
<evidence type="ECO:0000256" key="1">
    <source>
        <dbReference type="ARBA" id="ARBA00006082"/>
    </source>
</evidence>
<dbReference type="Gene3D" id="3.30.1370.100">
    <property type="entry name" value="MutL, C-terminal domain, regulatory subdomain"/>
    <property type="match status" value="1"/>
</dbReference>
<evidence type="ECO:0000256" key="4">
    <source>
        <dbReference type="HAMAP-Rule" id="MF_00149"/>
    </source>
</evidence>
<dbReference type="Gene3D" id="3.30.565.10">
    <property type="entry name" value="Histidine kinase-like ATPase, C-terminal domain"/>
    <property type="match status" value="1"/>
</dbReference>
<dbReference type="Gene3D" id="3.30.230.10">
    <property type="match status" value="1"/>
</dbReference>
<evidence type="ECO:0000313" key="8">
    <source>
        <dbReference type="EMBL" id="MBD3109357.1"/>
    </source>
</evidence>
<evidence type="ECO:0000256" key="2">
    <source>
        <dbReference type="ARBA" id="ARBA00022763"/>
    </source>
</evidence>
<keyword evidence="9" id="KW-1185">Reference proteome</keyword>
<dbReference type="PANTHER" id="PTHR10073">
    <property type="entry name" value="DNA MISMATCH REPAIR PROTEIN MLH, PMS, MUTL"/>
    <property type="match status" value="1"/>
</dbReference>
<dbReference type="HAMAP" id="MF_00149">
    <property type="entry name" value="DNA_mis_repair"/>
    <property type="match status" value="1"/>
</dbReference>
<comment type="caution">
    <text evidence="8">The sequence shown here is derived from an EMBL/GenBank/DDBJ whole genome shotgun (WGS) entry which is preliminary data.</text>
</comment>
<dbReference type="Pfam" id="PF13589">
    <property type="entry name" value="HATPase_c_3"/>
    <property type="match status" value="1"/>
</dbReference>
<dbReference type="InterPro" id="IPR014721">
    <property type="entry name" value="Ribsml_uS5_D2-typ_fold_subgr"/>
</dbReference>
<dbReference type="NCBIfam" id="NF000950">
    <property type="entry name" value="PRK00095.1-3"/>
    <property type="match status" value="1"/>
</dbReference>
<evidence type="ECO:0000313" key="9">
    <source>
        <dbReference type="Proteomes" id="UP000602076"/>
    </source>
</evidence>
<dbReference type="Gene3D" id="3.30.1540.20">
    <property type="entry name" value="MutL, C-terminal domain, dimerisation subdomain"/>
    <property type="match status" value="1"/>
</dbReference>
<dbReference type="Pfam" id="PF08676">
    <property type="entry name" value="MutL_C"/>
    <property type="match status" value="1"/>
</dbReference>
<dbReference type="NCBIfam" id="TIGR00585">
    <property type="entry name" value="mutl"/>
    <property type="match status" value="1"/>
</dbReference>
<keyword evidence="3 4" id="KW-0234">DNA repair</keyword>
<protein>
    <recommendedName>
        <fullName evidence="4">DNA mismatch repair protein MutL</fullName>
    </recommendedName>
</protein>
<dbReference type="RefSeq" id="WP_190998894.1">
    <property type="nucleotide sequence ID" value="NZ_JACXSI010000034.1"/>
</dbReference>
<evidence type="ECO:0000259" key="7">
    <source>
        <dbReference type="SMART" id="SM01340"/>
    </source>
</evidence>
<dbReference type="EMBL" id="JACXSI010000034">
    <property type="protein sequence ID" value="MBD3109357.1"/>
    <property type="molecule type" value="Genomic_DNA"/>
</dbReference>
<dbReference type="InterPro" id="IPR013507">
    <property type="entry name" value="DNA_mismatch_S5_2-like"/>
</dbReference>
<sequence length="656" mass="73958">MGKIIQLSDDLSNKIAAGEVVERPASVVKELTENSIDANSTIIEIELEEAGLQAIRIIDNGDGIESDDVKKAFHRHATSKIKNENDLFRIRTLGFRGEALPSIASVSRLELKTSTGENAGTHLVLEGGKIISETGSDARKGTEITVSDLFFNTPARLKYVKTIHTELGNVTDVVNRLALSHPEISFRLTHNGNQILRTNGNGDVRAVLAAIYGFNIAKKMIPIEAQSLDFNISGYISYPETTRASRNYMSLLINGRYIKNYLLTKAILSGYHTLLPIGRYPIAMLNIEMDPLLVDVNVHPSKLEVRLSKEQELMELITNTIIAAFKKEVLIPSAVEEKKPKAKPQSEQVSFSLESGYQPPSRQEKKVIADFTQSIRETQVNDWKKIKPPAEPFPAAVEPMKEPIADTLPEPSALQQPFSTPPADYVPTDHEEEMEEAAQYLEQDYESAPSQPEPQHHSQEAQSRIPTMYPIGQLHGTYILAQNENGLYMIDQHAAQERLKYEYFRDKVGEVSQELQDMLVPITLQYSTDESIKIKENIDLLQEVGIFLEDFGHNAFIIRSHPQWFPQGDEQDIVESIIDQLLQMKKVDIKKLREEAAILMSCKASIKANHHLRQDEIAALLEQLRYSSDPFTCPHGRPIIIHYSTREIEKMFKRIM</sequence>
<dbReference type="GO" id="GO:0140664">
    <property type="term" value="F:ATP-dependent DNA damage sensor activity"/>
    <property type="evidence" value="ECO:0007669"/>
    <property type="project" value="InterPro"/>
</dbReference>
<evidence type="ECO:0000259" key="6">
    <source>
        <dbReference type="SMART" id="SM00853"/>
    </source>
</evidence>
<dbReference type="InterPro" id="IPR014762">
    <property type="entry name" value="DNA_mismatch_repair_CS"/>
</dbReference>
<dbReference type="GO" id="GO:0016887">
    <property type="term" value="F:ATP hydrolysis activity"/>
    <property type="evidence" value="ECO:0007669"/>
    <property type="project" value="InterPro"/>
</dbReference>
<dbReference type="FunFam" id="3.30.565.10:FF:000003">
    <property type="entry name" value="DNA mismatch repair endonuclease MutL"/>
    <property type="match status" value="1"/>
</dbReference>
<dbReference type="SUPFAM" id="SSF54211">
    <property type="entry name" value="Ribosomal protein S5 domain 2-like"/>
    <property type="match status" value="1"/>
</dbReference>
<feature type="region of interest" description="Disordered" evidence="5">
    <location>
        <begin position="407"/>
        <end position="437"/>
    </location>
</feature>
<dbReference type="InterPro" id="IPR002099">
    <property type="entry name" value="MutL/Mlh/PMS"/>
</dbReference>
<dbReference type="PANTHER" id="PTHR10073:SF12">
    <property type="entry name" value="DNA MISMATCH REPAIR PROTEIN MLH1"/>
    <property type="match status" value="1"/>
</dbReference>
<proteinExistence type="inferred from homology"/>
<dbReference type="Pfam" id="PF01119">
    <property type="entry name" value="DNA_mis_repair"/>
    <property type="match status" value="1"/>
</dbReference>
<keyword evidence="8" id="KW-0378">Hydrolase</keyword>
<dbReference type="InterPro" id="IPR036890">
    <property type="entry name" value="HATPase_C_sf"/>
</dbReference>
<dbReference type="SMART" id="SM00853">
    <property type="entry name" value="MutL_C"/>
    <property type="match status" value="1"/>
</dbReference>
<dbReference type="SMART" id="SM01340">
    <property type="entry name" value="DNA_mis_repair"/>
    <property type="match status" value="1"/>
</dbReference>
<name>A0A927HC78_9BACI</name>
<comment type="similarity">
    <text evidence="1 4">Belongs to the DNA mismatch repair MutL/HexB family.</text>
</comment>
<keyword evidence="8" id="KW-0540">Nuclease</keyword>
<feature type="domain" description="DNA mismatch repair protein S5" evidence="7">
    <location>
        <begin position="208"/>
        <end position="326"/>
    </location>
</feature>
<gene>
    <name evidence="4 8" type="primary">mutL</name>
    <name evidence="8" type="ORF">IEO70_13500</name>
</gene>
<dbReference type="CDD" id="cd00782">
    <property type="entry name" value="MutL_Trans"/>
    <property type="match status" value="1"/>
</dbReference>
<dbReference type="Proteomes" id="UP000602076">
    <property type="component" value="Unassembled WGS sequence"/>
</dbReference>
<dbReference type="InterPro" id="IPR014790">
    <property type="entry name" value="MutL_C"/>
</dbReference>
<dbReference type="GO" id="GO:0004519">
    <property type="term" value="F:endonuclease activity"/>
    <property type="evidence" value="ECO:0007669"/>
    <property type="project" value="UniProtKB-KW"/>
</dbReference>
<organism evidence="8 9">
    <name type="scientific">Peribacillus faecalis</name>
    <dbReference type="NCBI Taxonomy" id="2772559"/>
    <lineage>
        <taxon>Bacteria</taxon>
        <taxon>Bacillati</taxon>
        <taxon>Bacillota</taxon>
        <taxon>Bacilli</taxon>
        <taxon>Bacillales</taxon>
        <taxon>Bacillaceae</taxon>
        <taxon>Peribacillus</taxon>
    </lineage>
</organism>
<dbReference type="SUPFAM" id="SSF118116">
    <property type="entry name" value="DNA mismatch repair protein MutL"/>
    <property type="match status" value="1"/>
</dbReference>
<dbReference type="InterPro" id="IPR042120">
    <property type="entry name" value="MutL_C_dimsub"/>
</dbReference>
<dbReference type="PROSITE" id="PS00058">
    <property type="entry name" value="DNA_MISMATCH_REPAIR_1"/>
    <property type="match status" value="1"/>
</dbReference>
<dbReference type="GO" id="GO:0005524">
    <property type="term" value="F:ATP binding"/>
    <property type="evidence" value="ECO:0007669"/>
    <property type="project" value="InterPro"/>
</dbReference>
<dbReference type="InterPro" id="IPR038973">
    <property type="entry name" value="MutL/Mlh/Pms-like"/>
</dbReference>